<sequence>MKYKWILFDADETLFHFDSYQGLKLMFSRFDVDFTPCDFEHYQSVNQPLWVDYQNGDISAKQLQNKRFESWSEKLKVSTQKLNSEFLHAMAEICKPLAGAKELIDFLSDKVSMGIITNGFTQLQTIRLERTGFKDAFSTLVISEQVGVAKPDIGIFEHAFETMKHPPKHEILMVGDNPHSDIQGGMNAGIDTCWLNTNNHTKPDGIEPTHEVSSLTQLKTLLASISTR</sequence>
<keyword evidence="1" id="KW-0378">Hydrolase</keyword>
<dbReference type="InterPro" id="IPR011951">
    <property type="entry name" value="HAD-SF_hydro_IA_YjjG/PynA"/>
</dbReference>
<dbReference type="AlphaFoldDB" id="A0A1I1PQY5"/>
<dbReference type="RefSeq" id="WP_091987516.1">
    <property type="nucleotide sequence ID" value="NZ_FOLO01000034.1"/>
</dbReference>
<accession>A0A1I1PQY5</accession>
<evidence type="ECO:0000313" key="1">
    <source>
        <dbReference type="EMBL" id="SFD12334.1"/>
    </source>
</evidence>
<dbReference type="InterPro" id="IPR036412">
    <property type="entry name" value="HAD-like_sf"/>
</dbReference>
<dbReference type="OrthoDB" id="148966at2"/>
<dbReference type="SFLD" id="SFLDG01129">
    <property type="entry name" value="C1.5:_HAD__Beta-PGM__Phosphata"/>
    <property type="match status" value="1"/>
</dbReference>
<evidence type="ECO:0000313" key="2">
    <source>
        <dbReference type="Proteomes" id="UP000198862"/>
    </source>
</evidence>
<protein>
    <submittedName>
        <fullName evidence="1">Putative hydrolase of the HAD superfamily</fullName>
    </submittedName>
</protein>
<dbReference type="InterPro" id="IPR023214">
    <property type="entry name" value="HAD_sf"/>
</dbReference>
<dbReference type="NCBIfam" id="TIGR02254">
    <property type="entry name" value="YjjG_YfnB"/>
    <property type="match status" value="1"/>
</dbReference>
<dbReference type="EMBL" id="FOLO01000034">
    <property type="protein sequence ID" value="SFD12334.1"/>
    <property type="molecule type" value="Genomic_DNA"/>
</dbReference>
<reference evidence="1 2" key="1">
    <citation type="submission" date="2016-10" db="EMBL/GenBank/DDBJ databases">
        <authorList>
            <person name="de Groot N.N."/>
        </authorList>
    </citation>
    <scope>NUCLEOTIDE SEQUENCE [LARGE SCALE GENOMIC DNA]</scope>
    <source>
        <strain evidence="1 2">DSM 6059</strain>
    </source>
</reference>
<proteinExistence type="predicted"/>
<keyword evidence="2" id="KW-1185">Reference proteome</keyword>
<dbReference type="Gene3D" id="3.40.50.1000">
    <property type="entry name" value="HAD superfamily/HAD-like"/>
    <property type="match status" value="1"/>
</dbReference>
<organism evidence="1 2">
    <name type="scientific">Pseudoalteromonas denitrificans DSM 6059</name>
    <dbReference type="NCBI Taxonomy" id="1123010"/>
    <lineage>
        <taxon>Bacteria</taxon>
        <taxon>Pseudomonadati</taxon>
        <taxon>Pseudomonadota</taxon>
        <taxon>Gammaproteobacteria</taxon>
        <taxon>Alteromonadales</taxon>
        <taxon>Pseudoalteromonadaceae</taxon>
        <taxon>Pseudoalteromonas</taxon>
    </lineage>
</organism>
<dbReference type="STRING" id="1123010.SAMN02745724_03559"/>
<dbReference type="NCBIfam" id="TIGR01549">
    <property type="entry name" value="HAD-SF-IA-v1"/>
    <property type="match status" value="1"/>
</dbReference>
<dbReference type="SUPFAM" id="SSF56784">
    <property type="entry name" value="HAD-like"/>
    <property type="match status" value="1"/>
</dbReference>
<dbReference type="InterPro" id="IPR041492">
    <property type="entry name" value="HAD_2"/>
</dbReference>
<dbReference type="Proteomes" id="UP000198862">
    <property type="component" value="Unassembled WGS sequence"/>
</dbReference>
<dbReference type="Gene3D" id="1.10.150.240">
    <property type="entry name" value="Putative phosphatase, domain 2"/>
    <property type="match status" value="1"/>
</dbReference>
<dbReference type="PANTHER" id="PTHR47478">
    <property type="match status" value="1"/>
</dbReference>
<dbReference type="InterPro" id="IPR052550">
    <property type="entry name" value="Pyrimidine_5'-ntase_YjjG"/>
</dbReference>
<dbReference type="SFLD" id="SFLDS00003">
    <property type="entry name" value="Haloacid_Dehalogenase"/>
    <property type="match status" value="1"/>
</dbReference>
<dbReference type="InterPro" id="IPR023198">
    <property type="entry name" value="PGP-like_dom2"/>
</dbReference>
<dbReference type="InterPro" id="IPR006439">
    <property type="entry name" value="HAD-SF_hydro_IA"/>
</dbReference>
<dbReference type="Pfam" id="PF13419">
    <property type="entry name" value="HAD_2"/>
    <property type="match status" value="1"/>
</dbReference>
<dbReference type="PRINTS" id="PR00413">
    <property type="entry name" value="HADHALOGNASE"/>
</dbReference>
<dbReference type="PANTHER" id="PTHR47478:SF1">
    <property type="entry name" value="PYRIMIDINE 5'-NUCLEOTIDASE YJJG"/>
    <property type="match status" value="1"/>
</dbReference>
<gene>
    <name evidence="1" type="ORF">SAMN02745724_03559</name>
</gene>
<dbReference type="GO" id="GO:0008253">
    <property type="term" value="F:5'-nucleotidase activity"/>
    <property type="evidence" value="ECO:0007669"/>
    <property type="project" value="InterPro"/>
</dbReference>
<name>A0A1I1PQY5_9GAMM</name>
<dbReference type="NCBIfam" id="NF006976">
    <property type="entry name" value="PRK09449.1"/>
    <property type="match status" value="1"/>
</dbReference>